<organism evidence="12 13">
    <name type="scientific">Dechloromonas agitata</name>
    <dbReference type="NCBI Taxonomy" id="73030"/>
    <lineage>
        <taxon>Bacteria</taxon>
        <taxon>Pseudomonadati</taxon>
        <taxon>Pseudomonadota</taxon>
        <taxon>Betaproteobacteria</taxon>
        <taxon>Rhodocyclales</taxon>
        <taxon>Azonexaceae</taxon>
        <taxon>Dechloromonas</taxon>
    </lineage>
</organism>
<reference evidence="12" key="1">
    <citation type="submission" date="2020-04" db="EMBL/GenBank/DDBJ databases">
        <title>Deep metagenomics examines the oral microbiome during advanced dental caries in children, revealing novel taxa and co-occurrences with host molecules.</title>
        <authorList>
            <person name="Baker J.L."/>
            <person name="Morton J.T."/>
            <person name="Dinis M."/>
            <person name="Alvarez R."/>
            <person name="Tran N.C."/>
            <person name="Knight R."/>
            <person name="Edlund A."/>
        </authorList>
    </citation>
    <scope>NUCLEOTIDE SEQUENCE</scope>
    <source>
        <strain evidence="12">JCVI_32_bin.24</strain>
    </source>
</reference>
<dbReference type="NCBIfam" id="NF001263">
    <property type="entry name" value="PRK00226.1-4"/>
    <property type="match status" value="1"/>
</dbReference>
<dbReference type="InterPro" id="IPR036805">
    <property type="entry name" value="Tscrpt_elong_fac_GreA/B_N_sf"/>
</dbReference>
<feature type="domain" description="Transcription elongation factor GreA/GreB C-terminal" evidence="10">
    <location>
        <begin position="84"/>
        <end position="157"/>
    </location>
</feature>
<evidence type="ECO:0000313" key="12">
    <source>
        <dbReference type="EMBL" id="MBF1164374.1"/>
    </source>
</evidence>
<keyword evidence="12" id="KW-0648">Protein biosynthesis</keyword>
<evidence type="ECO:0000256" key="2">
    <source>
        <dbReference type="ARBA" id="ARBA00013729"/>
    </source>
</evidence>
<dbReference type="FunFam" id="1.10.287.180:FF:000001">
    <property type="entry name" value="Transcription elongation factor GreA"/>
    <property type="match status" value="1"/>
</dbReference>
<dbReference type="PROSITE" id="PS00829">
    <property type="entry name" value="GREAB_1"/>
    <property type="match status" value="1"/>
</dbReference>
<dbReference type="HAMAP" id="MF_00105">
    <property type="entry name" value="GreA_GreB"/>
    <property type="match status" value="1"/>
</dbReference>
<dbReference type="GO" id="GO:0003677">
    <property type="term" value="F:DNA binding"/>
    <property type="evidence" value="ECO:0007669"/>
    <property type="project" value="UniProtKB-UniRule"/>
</dbReference>
<dbReference type="PROSITE" id="PS00830">
    <property type="entry name" value="GREAB_2"/>
    <property type="match status" value="1"/>
</dbReference>
<dbReference type="InterPro" id="IPR023459">
    <property type="entry name" value="Tscrpt_elong_fac_GreA/B_fam"/>
</dbReference>
<feature type="domain" description="Transcription elongation factor GreA/GreB N-terminal" evidence="11">
    <location>
        <begin position="4"/>
        <end position="74"/>
    </location>
</feature>
<dbReference type="InterPro" id="IPR036953">
    <property type="entry name" value="GreA/GreB_C_sf"/>
</dbReference>
<comment type="similarity">
    <text evidence="1 8 9">Belongs to the GreA/GreB family.</text>
</comment>
<evidence type="ECO:0000256" key="8">
    <source>
        <dbReference type="HAMAP-Rule" id="MF_00105"/>
    </source>
</evidence>
<dbReference type="InterPro" id="IPR001437">
    <property type="entry name" value="Tscrpt_elong_fac_GreA/B_C"/>
</dbReference>
<proteinExistence type="inferred from homology"/>
<dbReference type="AlphaFoldDB" id="A0A930BQJ1"/>
<dbReference type="GO" id="GO:0032784">
    <property type="term" value="P:regulation of DNA-templated transcription elongation"/>
    <property type="evidence" value="ECO:0007669"/>
    <property type="project" value="UniProtKB-UniRule"/>
</dbReference>
<dbReference type="NCBIfam" id="NF001264">
    <property type="entry name" value="PRK00226.1-5"/>
    <property type="match status" value="1"/>
</dbReference>
<comment type="function">
    <text evidence="6 8 9">Necessary for efficient RNA polymerase transcription elongation past template-encoded arresting sites. The arresting sites in DNA have the property of trapping a certain fraction of elongating RNA polymerases that pass through, resulting in locked ternary complexes. Cleavage of the nascent transcript by cleavage factors such as GreA or GreB allows the resumption of elongation from the new 3'terminus. GreA releases sequences of 2 to 3 nucleotides.</text>
</comment>
<gene>
    <name evidence="8 12" type="primary">greA</name>
    <name evidence="12" type="ORF">HXL68_04970</name>
</gene>
<dbReference type="Pfam" id="PF01272">
    <property type="entry name" value="GreA_GreB"/>
    <property type="match status" value="1"/>
</dbReference>
<evidence type="ECO:0000256" key="3">
    <source>
        <dbReference type="ARBA" id="ARBA00023015"/>
    </source>
</evidence>
<evidence type="ECO:0000313" key="13">
    <source>
        <dbReference type="Proteomes" id="UP000718593"/>
    </source>
</evidence>
<evidence type="ECO:0000256" key="7">
    <source>
        <dbReference type="ARBA" id="ARBA00030776"/>
    </source>
</evidence>
<comment type="caution">
    <text evidence="12">The sequence shown here is derived from an EMBL/GenBank/DDBJ whole genome shotgun (WGS) entry which is preliminary data.</text>
</comment>
<evidence type="ECO:0000259" key="10">
    <source>
        <dbReference type="Pfam" id="PF01272"/>
    </source>
</evidence>
<evidence type="ECO:0000256" key="5">
    <source>
        <dbReference type="ARBA" id="ARBA00023163"/>
    </source>
</evidence>
<dbReference type="GO" id="GO:0006354">
    <property type="term" value="P:DNA-templated transcription elongation"/>
    <property type="evidence" value="ECO:0007669"/>
    <property type="project" value="TreeGrafter"/>
</dbReference>
<dbReference type="SUPFAM" id="SSF54534">
    <property type="entry name" value="FKBP-like"/>
    <property type="match status" value="1"/>
</dbReference>
<dbReference type="GO" id="GO:0070063">
    <property type="term" value="F:RNA polymerase binding"/>
    <property type="evidence" value="ECO:0007669"/>
    <property type="project" value="InterPro"/>
</dbReference>
<dbReference type="InterPro" id="IPR022691">
    <property type="entry name" value="Tscrpt_elong_fac_GreA/B_N"/>
</dbReference>
<dbReference type="Proteomes" id="UP000718593">
    <property type="component" value="Unassembled WGS sequence"/>
</dbReference>
<keyword evidence="12" id="KW-0251">Elongation factor</keyword>
<dbReference type="RefSeq" id="WP_027456262.1">
    <property type="nucleotide sequence ID" value="NZ_JARBJQ010000016.1"/>
</dbReference>
<dbReference type="NCBIfam" id="TIGR01462">
    <property type="entry name" value="greA"/>
    <property type="match status" value="1"/>
</dbReference>
<keyword evidence="3 8" id="KW-0805">Transcription regulation</keyword>
<dbReference type="NCBIfam" id="NF001261">
    <property type="entry name" value="PRK00226.1-2"/>
    <property type="match status" value="1"/>
</dbReference>
<dbReference type="PIRSF" id="PIRSF006092">
    <property type="entry name" value="GreA_GreB"/>
    <property type="match status" value="1"/>
</dbReference>
<evidence type="ECO:0000256" key="4">
    <source>
        <dbReference type="ARBA" id="ARBA00023125"/>
    </source>
</evidence>
<keyword evidence="4 8" id="KW-0238">DNA-binding</keyword>
<dbReference type="Pfam" id="PF03449">
    <property type="entry name" value="GreA_GreB_N"/>
    <property type="match status" value="1"/>
</dbReference>
<dbReference type="InterPro" id="IPR018151">
    <property type="entry name" value="TF_GreA/GreB_CS"/>
</dbReference>
<dbReference type="InterPro" id="IPR006359">
    <property type="entry name" value="Tscrpt_elong_fac_GreA"/>
</dbReference>
<dbReference type="EMBL" id="JABZMI010000063">
    <property type="protein sequence ID" value="MBF1164374.1"/>
    <property type="molecule type" value="Genomic_DNA"/>
</dbReference>
<name>A0A930BQJ1_9RHOO</name>
<protein>
    <recommendedName>
        <fullName evidence="2 8">Transcription elongation factor GreA</fullName>
    </recommendedName>
    <alternativeName>
        <fullName evidence="7 8">Transcript cleavage factor GreA</fullName>
    </alternativeName>
</protein>
<dbReference type="GO" id="GO:0003746">
    <property type="term" value="F:translation elongation factor activity"/>
    <property type="evidence" value="ECO:0007669"/>
    <property type="project" value="UniProtKB-KW"/>
</dbReference>
<dbReference type="PANTHER" id="PTHR30437">
    <property type="entry name" value="TRANSCRIPTION ELONGATION FACTOR GREA"/>
    <property type="match status" value="1"/>
</dbReference>
<dbReference type="Gene3D" id="3.10.50.30">
    <property type="entry name" value="Transcription elongation factor, GreA/GreB, C-terminal domain"/>
    <property type="match status" value="1"/>
</dbReference>
<evidence type="ECO:0000256" key="9">
    <source>
        <dbReference type="RuleBase" id="RU000556"/>
    </source>
</evidence>
<accession>A0A930BQJ1</accession>
<dbReference type="FunFam" id="3.10.50.30:FF:000001">
    <property type="entry name" value="Transcription elongation factor GreA"/>
    <property type="match status" value="1"/>
</dbReference>
<sequence length="158" mass="17199">MSKIPLTVTGAEKLREELHRLKTVDRPNVVAAIAEARSHGDLSENAEYDAAKERQGFIEGRIAEVEGKLSNAQIIDPKLLDADGRCVFGATVEMEDQDTGDTVTYQIVGEDEADIKNGKISVNSPVARALIGKYAGDIAQVQAPGGIREYEIIDVRYE</sequence>
<dbReference type="SUPFAM" id="SSF46557">
    <property type="entry name" value="GreA transcript cleavage protein, N-terminal domain"/>
    <property type="match status" value="1"/>
</dbReference>
<keyword evidence="5 8" id="KW-0804">Transcription</keyword>
<dbReference type="InterPro" id="IPR028624">
    <property type="entry name" value="Tscrpt_elong_fac_GreA/B"/>
</dbReference>
<dbReference type="PANTHER" id="PTHR30437:SF4">
    <property type="entry name" value="TRANSCRIPTION ELONGATION FACTOR GREA"/>
    <property type="match status" value="1"/>
</dbReference>
<dbReference type="Gene3D" id="1.10.287.180">
    <property type="entry name" value="Transcription elongation factor, GreA/GreB, N-terminal domain"/>
    <property type="match status" value="1"/>
</dbReference>
<evidence type="ECO:0000259" key="11">
    <source>
        <dbReference type="Pfam" id="PF03449"/>
    </source>
</evidence>
<evidence type="ECO:0000256" key="1">
    <source>
        <dbReference type="ARBA" id="ARBA00008213"/>
    </source>
</evidence>
<evidence type="ECO:0000256" key="6">
    <source>
        <dbReference type="ARBA" id="ARBA00024916"/>
    </source>
</evidence>